<keyword evidence="12" id="KW-1185">Reference proteome</keyword>
<evidence type="ECO:0000313" key="12">
    <source>
        <dbReference type="Proteomes" id="UP000520814"/>
    </source>
</evidence>
<comment type="subunit">
    <text evidence="9">Homodimer.</text>
</comment>
<dbReference type="GO" id="GO:0015095">
    <property type="term" value="F:magnesium ion transmembrane transporter activity"/>
    <property type="evidence" value="ECO:0007669"/>
    <property type="project" value="UniProtKB-UniRule"/>
</dbReference>
<comment type="similarity">
    <text evidence="2 9">Belongs to the SLC41A transporter family.</text>
</comment>
<evidence type="ECO:0000256" key="6">
    <source>
        <dbReference type="ARBA" id="ARBA00022989"/>
    </source>
</evidence>
<proteinExistence type="inferred from homology"/>
<dbReference type="SUPFAM" id="SSF54631">
    <property type="entry name" value="CBS-domain pair"/>
    <property type="match status" value="1"/>
</dbReference>
<dbReference type="NCBIfam" id="TIGR00400">
    <property type="entry name" value="mgtE"/>
    <property type="match status" value="1"/>
</dbReference>
<dbReference type="EMBL" id="JACHGW010000007">
    <property type="protein sequence ID" value="MBB6053537.1"/>
    <property type="molecule type" value="Genomic_DNA"/>
</dbReference>
<dbReference type="PANTHER" id="PTHR41394:SF8">
    <property type="entry name" value="MAGNESIUM TRANSPORTER MGTE"/>
    <property type="match status" value="1"/>
</dbReference>
<comment type="caution">
    <text evidence="11">The sequence shown here is derived from an EMBL/GenBank/DDBJ whole genome shotgun (WGS) entry which is preliminary data.</text>
</comment>
<dbReference type="InterPro" id="IPR006668">
    <property type="entry name" value="Mg_transptr_MgtE_intracell_dom"/>
</dbReference>
<name>A0A7W9WAE8_ARMRO</name>
<feature type="transmembrane region" description="Helical" evidence="9">
    <location>
        <begin position="396"/>
        <end position="423"/>
    </location>
</feature>
<protein>
    <recommendedName>
        <fullName evidence="9">Magnesium transporter MgtE</fullName>
    </recommendedName>
</protein>
<dbReference type="Proteomes" id="UP000520814">
    <property type="component" value="Unassembled WGS sequence"/>
</dbReference>
<dbReference type="AlphaFoldDB" id="A0A7W9WAE8"/>
<dbReference type="PANTHER" id="PTHR41394">
    <property type="entry name" value="MAGNESIUM TRANSPORTER MGTE"/>
    <property type="match status" value="1"/>
</dbReference>
<feature type="transmembrane region" description="Helical" evidence="9">
    <location>
        <begin position="370"/>
        <end position="390"/>
    </location>
</feature>
<dbReference type="InterPro" id="IPR036739">
    <property type="entry name" value="SLC41_membr_dom_sf"/>
</dbReference>
<keyword evidence="5 9" id="KW-0460">Magnesium</keyword>
<dbReference type="RefSeq" id="WP_184203626.1">
    <property type="nucleotide sequence ID" value="NZ_JACHGW010000007.1"/>
</dbReference>
<dbReference type="InterPro" id="IPR038076">
    <property type="entry name" value="MgtE_N_sf"/>
</dbReference>
<evidence type="ECO:0000256" key="7">
    <source>
        <dbReference type="ARBA" id="ARBA00023136"/>
    </source>
</evidence>
<feature type="domain" description="CBS" evidence="10">
    <location>
        <begin position="145"/>
        <end position="206"/>
    </location>
</feature>
<dbReference type="InterPro" id="IPR006669">
    <property type="entry name" value="MgtE_transporter"/>
</dbReference>
<evidence type="ECO:0000256" key="3">
    <source>
        <dbReference type="ARBA" id="ARBA00022448"/>
    </source>
</evidence>
<sequence>METLEKNTERLEVGLKDVLRSPDDAPLIAVLDGYHPADIAEVMERLDDTDSIRVFRILDLVRAAEVLDELDSDTARYLLDNEVPERIASLLDILPADDVAEIVSEVTSGEKQEEILQGLADRAPEDAQDVRELLAFKPGTAGRLMTDRFVSLAPNQSAESAFATLRSFADDAETFNALYVLEGERLVGVLSLRDLLRARPNQRLSELMIRDIVSIPADLDQEEVARLVAKYDFTALPVVLSDGTMAGIVTVDDVVDILEQEQTEDIFKQSAIHAEPGVLNAPYFSAPIWRVVKSRVGWLILLFVAETATSSVLQHFEDELKRVVALSFFIPLLIGTGGNAGSQTVSTIIRAMALKEIRGRDAWRVLLREAGTGLLLGLLLGVIAFVRSMIMGRGLPLSLVVSLTIVAVCAWANTIGSLVPLLATKLKIDPALVSAPLIATLVDATGLIIYLNIAHMILKELH</sequence>
<keyword evidence="9" id="KW-1003">Cell membrane</keyword>
<keyword evidence="7 9" id="KW-0472">Membrane</keyword>
<dbReference type="PROSITE" id="PS51371">
    <property type="entry name" value="CBS"/>
    <property type="match status" value="2"/>
</dbReference>
<dbReference type="SUPFAM" id="SSF158791">
    <property type="entry name" value="MgtE N-terminal domain-like"/>
    <property type="match status" value="1"/>
</dbReference>
<dbReference type="Pfam" id="PF03448">
    <property type="entry name" value="MgtE_N"/>
    <property type="match status" value="1"/>
</dbReference>
<dbReference type="Gene3D" id="1.25.60.10">
    <property type="entry name" value="MgtE N-terminal domain-like"/>
    <property type="match status" value="1"/>
</dbReference>
<gene>
    <name evidence="11" type="ORF">HNQ39_005372</name>
</gene>
<keyword evidence="8" id="KW-0129">CBS domain</keyword>
<dbReference type="GO" id="GO:0046872">
    <property type="term" value="F:metal ion binding"/>
    <property type="evidence" value="ECO:0007669"/>
    <property type="project" value="UniProtKB-KW"/>
</dbReference>
<keyword evidence="6 9" id="KW-1133">Transmembrane helix</keyword>
<evidence type="ECO:0000256" key="1">
    <source>
        <dbReference type="ARBA" id="ARBA00004141"/>
    </source>
</evidence>
<dbReference type="InterPro" id="IPR046342">
    <property type="entry name" value="CBS_dom_sf"/>
</dbReference>
<dbReference type="Gene3D" id="1.10.357.20">
    <property type="entry name" value="SLC41 divalent cation transporters, integral membrane domain"/>
    <property type="match status" value="1"/>
</dbReference>
<feature type="transmembrane region" description="Helical" evidence="9">
    <location>
        <begin position="328"/>
        <end position="349"/>
    </location>
</feature>
<dbReference type="CDD" id="cd04606">
    <property type="entry name" value="CBS_pair_Mg_transporter"/>
    <property type="match status" value="1"/>
</dbReference>
<dbReference type="InterPro" id="IPR006667">
    <property type="entry name" value="SLC41_membr_dom"/>
</dbReference>
<comment type="subcellular location">
    <subcellularLocation>
        <location evidence="9">Cell membrane</location>
        <topology evidence="9">Multi-pass membrane protein</topology>
    </subcellularLocation>
    <subcellularLocation>
        <location evidence="1">Membrane</location>
        <topology evidence="1">Multi-pass membrane protein</topology>
    </subcellularLocation>
</comment>
<evidence type="ECO:0000256" key="4">
    <source>
        <dbReference type="ARBA" id="ARBA00022692"/>
    </source>
</evidence>
<dbReference type="Pfam" id="PF00571">
    <property type="entry name" value="CBS"/>
    <property type="match status" value="2"/>
</dbReference>
<keyword evidence="9" id="KW-0479">Metal-binding</keyword>
<evidence type="ECO:0000259" key="10">
    <source>
        <dbReference type="PROSITE" id="PS51371"/>
    </source>
</evidence>
<evidence type="ECO:0000256" key="8">
    <source>
        <dbReference type="PROSITE-ProRule" id="PRU00703"/>
    </source>
</evidence>
<evidence type="ECO:0000313" key="11">
    <source>
        <dbReference type="EMBL" id="MBB6053537.1"/>
    </source>
</evidence>
<evidence type="ECO:0000256" key="9">
    <source>
        <dbReference type="RuleBase" id="RU362011"/>
    </source>
</evidence>
<evidence type="ECO:0000256" key="2">
    <source>
        <dbReference type="ARBA" id="ARBA00009749"/>
    </source>
</evidence>
<dbReference type="Gene3D" id="3.10.580.10">
    <property type="entry name" value="CBS-domain"/>
    <property type="match status" value="1"/>
</dbReference>
<dbReference type="SUPFAM" id="SSF161093">
    <property type="entry name" value="MgtE membrane domain-like"/>
    <property type="match status" value="1"/>
</dbReference>
<feature type="domain" description="CBS" evidence="10">
    <location>
        <begin position="208"/>
        <end position="264"/>
    </location>
</feature>
<reference evidence="11 12" key="1">
    <citation type="submission" date="2020-08" db="EMBL/GenBank/DDBJ databases">
        <title>Genomic Encyclopedia of Type Strains, Phase IV (KMG-IV): sequencing the most valuable type-strain genomes for metagenomic binning, comparative biology and taxonomic classification.</title>
        <authorList>
            <person name="Goeker M."/>
        </authorList>
    </citation>
    <scope>NUCLEOTIDE SEQUENCE [LARGE SCALE GENOMIC DNA]</scope>
    <source>
        <strain evidence="11 12">DSM 23562</strain>
    </source>
</reference>
<dbReference type="SMART" id="SM00924">
    <property type="entry name" value="MgtE_N"/>
    <property type="match status" value="1"/>
</dbReference>
<accession>A0A7W9WAE8</accession>
<dbReference type="Pfam" id="PF01769">
    <property type="entry name" value="MgtE"/>
    <property type="match status" value="1"/>
</dbReference>
<dbReference type="SMART" id="SM00116">
    <property type="entry name" value="CBS"/>
    <property type="match status" value="2"/>
</dbReference>
<feature type="transmembrane region" description="Helical" evidence="9">
    <location>
        <begin position="435"/>
        <end position="458"/>
    </location>
</feature>
<comment type="function">
    <text evidence="9">Acts as a magnesium transporter.</text>
</comment>
<feature type="transmembrane region" description="Helical" evidence="9">
    <location>
        <begin position="296"/>
        <end position="316"/>
    </location>
</feature>
<dbReference type="GO" id="GO:0005886">
    <property type="term" value="C:plasma membrane"/>
    <property type="evidence" value="ECO:0007669"/>
    <property type="project" value="UniProtKB-SubCell"/>
</dbReference>
<organism evidence="11 12">
    <name type="scientific">Armatimonas rosea</name>
    <dbReference type="NCBI Taxonomy" id="685828"/>
    <lineage>
        <taxon>Bacteria</taxon>
        <taxon>Bacillati</taxon>
        <taxon>Armatimonadota</taxon>
        <taxon>Armatimonadia</taxon>
        <taxon>Armatimonadales</taxon>
        <taxon>Armatimonadaceae</taxon>
        <taxon>Armatimonas</taxon>
    </lineage>
</organism>
<keyword evidence="4 9" id="KW-0812">Transmembrane</keyword>
<keyword evidence="3 9" id="KW-0813">Transport</keyword>
<dbReference type="InterPro" id="IPR000644">
    <property type="entry name" value="CBS_dom"/>
</dbReference>
<evidence type="ECO:0000256" key="5">
    <source>
        <dbReference type="ARBA" id="ARBA00022842"/>
    </source>
</evidence>